<dbReference type="RefSeq" id="WP_141443416.1">
    <property type="nucleotide sequence ID" value="NZ_CP038231.1"/>
</dbReference>
<reference evidence="3 4" key="1">
    <citation type="submission" date="2019-03" db="EMBL/GenBank/DDBJ databases">
        <title>The complete genome sequence of Swingsia_sp. F3b2 LMG30590(T).</title>
        <authorList>
            <person name="Chua K.-O."/>
            <person name="Chan K.-G."/>
            <person name="See-Too W.-S."/>
        </authorList>
    </citation>
    <scope>NUCLEOTIDE SEQUENCE [LARGE SCALE GENOMIC DNA]</scope>
    <source>
        <strain evidence="3 4">F3b2</strain>
    </source>
</reference>
<keyword evidence="2" id="KW-1133">Transmembrane helix</keyword>
<dbReference type="EMBL" id="CP038231">
    <property type="protein sequence ID" value="QDH13708.1"/>
    <property type="molecule type" value="Genomic_DNA"/>
</dbReference>
<keyword evidence="2" id="KW-0812">Transmembrane</keyword>
<keyword evidence="2" id="KW-0472">Membrane</keyword>
<feature type="transmembrane region" description="Helical" evidence="2">
    <location>
        <begin position="52"/>
        <end position="73"/>
    </location>
</feature>
<organism evidence="3 4">
    <name type="scientific">Formicincola oecophyllae</name>
    <dbReference type="NCBI Taxonomy" id="2558361"/>
    <lineage>
        <taxon>Bacteria</taxon>
        <taxon>Pseudomonadati</taxon>
        <taxon>Pseudomonadota</taxon>
        <taxon>Alphaproteobacteria</taxon>
        <taxon>Acetobacterales</taxon>
        <taxon>Acetobacteraceae</taxon>
        <taxon>Formicincola</taxon>
    </lineage>
</organism>
<dbReference type="OrthoDB" id="7275060at2"/>
<dbReference type="AlphaFoldDB" id="A0A4Y6UAV5"/>
<accession>A0A4Y6UAV5</accession>
<evidence type="ECO:0000313" key="4">
    <source>
        <dbReference type="Proteomes" id="UP000318709"/>
    </source>
</evidence>
<evidence type="ECO:0000256" key="1">
    <source>
        <dbReference type="SAM" id="MobiDB-lite"/>
    </source>
</evidence>
<gene>
    <name evidence="3" type="ORF">E3E12_05350</name>
</gene>
<dbReference type="Proteomes" id="UP000318709">
    <property type="component" value="Chromosome"/>
</dbReference>
<protein>
    <submittedName>
        <fullName evidence="3">Uncharacterized protein</fullName>
    </submittedName>
</protein>
<dbReference type="KEGG" id="swf:E3E12_05350"/>
<keyword evidence="4" id="KW-1185">Reference proteome</keyword>
<sequence length="179" mass="18771">MSVAVEEAEGKPEDIKGIVAPNGAGSEGASEDAPTAGGGGGDDVPPYKPPRLLLAAVIIMGIMLVVGVVFLVYTVIVRASHHDVVASRPVPAMTVVHGQDFTLRPVLSDEPESRLMVPARPGEWIQSVTARPDGALAVLLNSDQGSRIVLWAPERARVMAEFQLTGSAPRTAPQAQQSH</sequence>
<evidence type="ECO:0000313" key="3">
    <source>
        <dbReference type="EMBL" id="QDH13708.1"/>
    </source>
</evidence>
<feature type="region of interest" description="Disordered" evidence="1">
    <location>
        <begin position="1"/>
        <end position="44"/>
    </location>
</feature>
<name>A0A4Y6UAV5_9PROT</name>
<proteinExistence type="predicted"/>
<evidence type="ECO:0000256" key="2">
    <source>
        <dbReference type="SAM" id="Phobius"/>
    </source>
</evidence>